<proteinExistence type="predicted"/>
<dbReference type="Proteomes" id="UP000190896">
    <property type="component" value="Unassembled WGS sequence"/>
</dbReference>
<sequence length="132" mass="15108">MAVPRSVLTHQALRLDAIMTVNSDIEFLKKRLEEALCHYSMESYKKLCGLRDEQIIETYQPIPSLEEQQYQIELELLDEYKDSGRSVLQIGIYISSPETVLGSTLFVYSDGTVKQEGKIYRFIGGVATQLRK</sequence>
<reference evidence="1 2" key="1">
    <citation type="submission" date="2016-11" db="EMBL/GenBank/DDBJ databases">
        <title>Mixed transmission modes and dynamic genome evolution in an obligate animal-bacterial symbiosis.</title>
        <authorList>
            <person name="Russell S.L."/>
            <person name="Corbett-Detig R.B."/>
            <person name="Cavanaugh C.M."/>
        </authorList>
    </citation>
    <scope>NUCLEOTIDE SEQUENCE [LARGE SCALE GENOMIC DNA]</scope>
    <source>
        <strain evidence="1">Se-Cadez</strain>
    </source>
</reference>
<organism evidence="1 2">
    <name type="scientific">Solemya velesiana gill symbiont</name>
    <dbReference type="NCBI Taxonomy" id="1918948"/>
    <lineage>
        <taxon>Bacteria</taxon>
        <taxon>Pseudomonadati</taxon>
        <taxon>Pseudomonadota</taxon>
        <taxon>Gammaproteobacteria</taxon>
        <taxon>sulfur-oxidizing symbionts</taxon>
    </lineage>
</organism>
<evidence type="ECO:0000313" key="2">
    <source>
        <dbReference type="Proteomes" id="UP000190896"/>
    </source>
</evidence>
<comment type="caution">
    <text evidence="1">The sequence shown here is derived from an EMBL/GenBank/DDBJ whole genome shotgun (WGS) entry which is preliminary data.</text>
</comment>
<gene>
    <name evidence="1" type="ORF">BOW51_12460</name>
</gene>
<keyword evidence="2" id="KW-1185">Reference proteome</keyword>
<name>A0A1T2KM05_9GAMM</name>
<dbReference type="EMBL" id="MPRJ01000126">
    <property type="protein sequence ID" value="OOZ33865.1"/>
    <property type="molecule type" value="Genomic_DNA"/>
</dbReference>
<dbReference type="AlphaFoldDB" id="A0A1T2KM05"/>
<accession>A0A1T2KM05</accession>
<protein>
    <submittedName>
        <fullName evidence="1">Uncharacterized protein</fullName>
    </submittedName>
</protein>
<evidence type="ECO:0000313" key="1">
    <source>
        <dbReference type="EMBL" id="OOZ33865.1"/>
    </source>
</evidence>